<dbReference type="GO" id="GO:0046819">
    <property type="term" value="P:protein secretion by the type V secretion system"/>
    <property type="evidence" value="ECO:0007669"/>
    <property type="project" value="TreeGrafter"/>
</dbReference>
<dbReference type="Gene3D" id="3.10.20.310">
    <property type="entry name" value="membrane protein fhac"/>
    <property type="match status" value="1"/>
</dbReference>
<evidence type="ECO:0000313" key="7">
    <source>
        <dbReference type="EMBL" id="VEF71848.1"/>
    </source>
</evidence>
<organism evidence="7 8">
    <name type="scientific">Pseudomonas chlororaphis</name>
    <dbReference type="NCBI Taxonomy" id="587753"/>
    <lineage>
        <taxon>Bacteria</taxon>
        <taxon>Pseudomonadati</taxon>
        <taxon>Pseudomonadota</taxon>
        <taxon>Gammaproteobacteria</taxon>
        <taxon>Pseudomonadales</taxon>
        <taxon>Pseudomonadaceae</taxon>
        <taxon>Pseudomonas</taxon>
    </lineage>
</organism>
<dbReference type="InterPro" id="IPR051544">
    <property type="entry name" value="TPS_OM_transporter"/>
</dbReference>
<dbReference type="GO" id="GO:0008320">
    <property type="term" value="F:protein transmembrane transporter activity"/>
    <property type="evidence" value="ECO:0007669"/>
    <property type="project" value="TreeGrafter"/>
</dbReference>
<evidence type="ECO:0000256" key="2">
    <source>
        <dbReference type="ARBA" id="ARBA00022692"/>
    </source>
</evidence>
<accession>A0AAX3FN03</accession>
<protein>
    <submittedName>
        <fullName evidence="7">Hemolysin activation/secretion protein associated with VreARI signaling system</fullName>
    </submittedName>
</protein>
<dbReference type="Pfam" id="PF05598">
    <property type="entry name" value="DUF772"/>
    <property type="match status" value="1"/>
</dbReference>
<proteinExistence type="predicted"/>
<name>A0AAX3FN03_9PSED</name>
<sequence length="772" mass="85237">MGTMERYAKVGMQELDQRLSKIVEAARKKPVSVYRYGAPWVWIVSQDDWQGALKEVSSYIPPGHSLVLLRPQIDALLDQHRDILQGLDAEPGMLIAPHTVMHILLLQLLYSVPGEQQLYEQLNYNLLFRWFVGLDLNQKVWSLGVLSRDIATLLNDARAVLLIQKIIGEVFCGALLQMPEFSLNFALLHSWLELNRPNAVQTATAVSTRFDILGNLGGGVEHLFDRGRPGPTRRWLPVCGWLALVALSQPLLAEEGGPVEGEPAQGSAAQGEAAPARLVDVNEYFVRGNTVLDARAIEEAVYPFLGPQKALSDIEGARDALQKVYQARGYQSVFVELPEQKVEDGIVYLQVSETKVGRVRVVGAKHYSPVEIRDEVPALQEGQVPDFAKVQGQLASLNKTPGRQVMPLVREGQRPGTMDVDLQVEDQNPWQASVGLNNDYSADTKHLRAVTSLGYNNLWQLGHSISLTYFTAPEDQDNAKVWSGSYTAPLNERWSLQFAGYKSDSNVATIGGSNVLGKGHSYGLSLIYSLPASGSWANSFSVGVDFKDFEEELSLGGESDKVPLKYAPFTFAYNGFRYTETSQLGLGLSLVAGTRSLFGYGSSDEDFDYKRYRANPSFAVLKGDVNYTYTFANDWQTATKAAFQLASGPLVSNEQFSAGGATSVRGYLAAERTSDDGYLFSQELRTPSLAKYLGGYVNEWRFYAFAEGAQMYLRDELPDQEADYSLASVGLGTRASLSKWLSGSLDWGYPLLDGPNTQKQDSRVHFSVQATF</sequence>
<dbReference type="InterPro" id="IPR008490">
    <property type="entry name" value="Transposase_InsH_N"/>
</dbReference>
<dbReference type="GO" id="GO:0098046">
    <property type="term" value="C:type V protein secretion system complex"/>
    <property type="evidence" value="ECO:0007669"/>
    <property type="project" value="TreeGrafter"/>
</dbReference>
<dbReference type="PANTHER" id="PTHR34597:SF6">
    <property type="entry name" value="BLR6126 PROTEIN"/>
    <property type="match status" value="1"/>
</dbReference>
<dbReference type="Pfam" id="PF08479">
    <property type="entry name" value="POTRA_2"/>
    <property type="match status" value="1"/>
</dbReference>
<keyword evidence="3" id="KW-0998">Cell outer membrane</keyword>
<evidence type="ECO:0000313" key="8">
    <source>
        <dbReference type="Proteomes" id="UP000277437"/>
    </source>
</evidence>
<keyword evidence="2" id="KW-0812">Transmembrane</keyword>
<dbReference type="AlphaFoldDB" id="A0AAX3FN03"/>
<dbReference type="InterPro" id="IPR005565">
    <property type="entry name" value="Hemolysn_activator_HlyB_C"/>
</dbReference>
<feature type="domain" description="Haemolysin activator HlyB C-terminal" evidence="4">
    <location>
        <begin position="416"/>
        <end position="733"/>
    </location>
</feature>
<keyword evidence="1" id="KW-0472">Membrane</keyword>
<feature type="domain" description="Polypeptide-transport-associated ShlB-type" evidence="6">
    <location>
        <begin position="280"/>
        <end position="353"/>
    </location>
</feature>
<evidence type="ECO:0000259" key="4">
    <source>
        <dbReference type="Pfam" id="PF03865"/>
    </source>
</evidence>
<evidence type="ECO:0000256" key="3">
    <source>
        <dbReference type="ARBA" id="ARBA00023237"/>
    </source>
</evidence>
<evidence type="ECO:0000259" key="6">
    <source>
        <dbReference type="Pfam" id="PF08479"/>
    </source>
</evidence>
<dbReference type="Pfam" id="PF03865">
    <property type="entry name" value="ShlB"/>
    <property type="match status" value="1"/>
</dbReference>
<reference evidence="7 8" key="1">
    <citation type="submission" date="2018-12" db="EMBL/GenBank/DDBJ databases">
        <authorList>
            <consortium name="Pathogen Informatics"/>
        </authorList>
    </citation>
    <scope>NUCLEOTIDE SEQUENCE [LARGE SCALE GENOMIC DNA]</scope>
    <source>
        <strain evidence="7 8">NCTC7357</strain>
    </source>
</reference>
<dbReference type="Proteomes" id="UP000277437">
    <property type="component" value="Chromosome"/>
</dbReference>
<dbReference type="PANTHER" id="PTHR34597">
    <property type="entry name" value="SLR1661 PROTEIN"/>
    <property type="match status" value="1"/>
</dbReference>
<evidence type="ECO:0000259" key="5">
    <source>
        <dbReference type="Pfam" id="PF05598"/>
    </source>
</evidence>
<dbReference type="Gene3D" id="2.40.160.50">
    <property type="entry name" value="membrane protein fhac: a member of the omp85/tpsb transporter family"/>
    <property type="match status" value="1"/>
</dbReference>
<keyword evidence="1" id="KW-1134">Transmembrane beta strand</keyword>
<evidence type="ECO:0000256" key="1">
    <source>
        <dbReference type="ARBA" id="ARBA00022452"/>
    </source>
</evidence>
<feature type="domain" description="Transposase InsH N-terminal" evidence="5">
    <location>
        <begin position="57"/>
        <end position="148"/>
    </location>
</feature>
<dbReference type="InterPro" id="IPR013686">
    <property type="entry name" value="Polypept-transport_assoc_ShlB"/>
</dbReference>
<dbReference type="EMBL" id="LR134334">
    <property type="protein sequence ID" value="VEF71848.1"/>
    <property type="molecule type" value="Genomic_DNA"/>
</dbReference>
<gene>
    <name evidence="7" type="ORF">NCTC7357_00081</name>
</gene>